<feature type="domain" description="OmpA-like" evidence="9">
    <location>
        <begin position="75"/>
        <end position="192"/>
    </location>
</feature>
<comment type="subcellular location">
    <subcellularLocation>
        <location evidence="1">Cell outer membrane</location>
    </subcellularLocation>
</comment>
<proteinExistence type="inferred from homology"/>
<evidence type="ECO:0000256" key="4">
    <source>
        <dbReference type="ARBA" id="ARBA00023139"/>
    </source>
</evidence>
<dbReference type="InterPro" id="IPR050330">
    <property type="entry name" value="Bact_OuterMem_StrucFunc"/>
</dbReference>
<keyword evidence="11" id="KW-1185">Reference proteome</keyword>
<evidence type="ECO:0000256" key="8">
    <source>
        <dbReference type="PROSITE-ProRule" id="PRU00473"/>
    </source>
</evidence>
<dbReference type="AlphaFoldDB" id="A0AA90STL8"/>
<evidence type="ECO:0000256" key="5">
    <source>
        <dbReference type="ARBA" id="ARBA00023237"/>
    </source>
</evidence>
<dbReference type="PANTHER" id="PTHR30329">
    <property type="entry name" value="STATOR ELEMENT OF FLAGELLAR MOTOR COMPLEX"/>
    <property type="match status" value="1"/>
</dbReference>
<gene>
    <name evidence="7" type="primary">pal</name>
    <name evidence="10" type="ORF">QS748_11430</name>
</gene>
<dbReference type="CDD" id="cd07185">
    <property type="entry name" value="OmpA_C-like"/>
    <property type="match status" value="1"/>
</dbReference>
<reference evidence="10 11" key="1">
    <citation type="journal article" date="2023" name="bioRxiv">
        <title>An intranuclear bacterial parasite of deep-sea mussels expresses apoptosis inhibitors acquired from its host.</title>
        <authorList>
            <person name="Gonzalez Porras M.A."/>
            <person name="Assie A."/>
            <person name="Tietjen M."/>
            <person name="Violette M."/>
            <person name="Kleiner M."/>
            <person name="Gruber-Vodicka H."/>
            <person name="Dubilier N."/>
            <person name="Leisch N."/>
        </authorList>
    </citation>
    <scope>NUCLEOTIDE SEQUENCE [LARGE SCALE GENOMIC DNA]</scope>
    <source>
        <strain evidence="10">IAP13</strain>
    </source>
</reference>
<keyword evidence="7" id="KW-0131">Cell cycle</keyword>
<comment type="similarity">
    <text evidence="7">Belongs to the Pal lipoprotein family.</text>
</comment>
<dbReference type="Proteomes" id="UP001178148">
    <property type="component" value="Unassembled WGS sequence"/>
</dbReference>
<dbReference type="Pfam" id="PF00691">
    <property type="entry name" value="OmpA"/>
    <property type="match status" value="1"/>
</dbReference>
<organism evidence="10 11">
    <name type="scientific">Candidatus Endonucleibacter bathymodioli</name>
    <dbReference type="NCBI Taxonomy" id="539814"/>
    <lineage>
        <taxon>Bacteria</taxon>
        <taxon>Pseudomonadati</taxon>
        <taxon>Pseudomonadota</taxon>
        <taxon>Gammaproteobacteria</taxon>
        <taxon>Oceanospirillales</taxon>
        <taxon>Endozoicomonadaceae</taxon>
        <taxon>Candidatus Endonucleibacter</taxon>
    </lineage>
</organism>
<dbReference type="PANTHER" id="PTHR30329:SF21">
    <property type="entry name" value="LIPOPROTEIN YIAD-RELATED"/>
    <property type="match status" value="1"/>
</dbReference>
<dbReference type="HAMAP" id="MF_02204">
    <property type="entry name" value="Pal"/>
    <property type="match status" value="1"/>
</dbReference>
<evidence type="ECO:0000313" key="10">
    <source>
        <dbReference type="EMBL" id="MDP0589755.1"/>
    </source>
</evidence>
<protein>
    <recommendedName>
        <fullName evidence="7">Peptidoglycan-associated protein</fullName>
    </recommendedName>
</protein>
<keyword evidence="7" id="KW-0132">Cell division</keyword>
<keyword evidence="2" id="KW-0732">Signal</keyword>
<evidence type="ECO:0000256" key="7">
    <source>
        <dbReference type="HAMAP-Rule" id="MF_02204"/>
    </source>
</evidence>
<dbReference type="InterPro" id="IPR036737">
    <property type="entry name" value="OmpA-like_sf"/>
</dbReference>
<dbReference type="GO" id="GO:0009279">
    <property type="term" value="C:cell outer membrane"/>
    <property type="evidence" value="ECO:0007669"/>
    <property type="project" value="UniProtKB-SubCell"/>
</dbReference>
<dbReference type="SUPFAM" id="SSF103088">
    <property type="entry name" value="OmpA-like"/>
    <property type="match status" value="1"/>
</dbReference>
<evidence type="ECO:0000313" key="11">
    <source>
        <dbReference type="Proteomes" id="UP001178148"/>
    </source>
</evidence>
<keyword evidence="6" id="KW-0449">Lipoprotein</keyword>
<evidence type="ECO:0000256" key="1">
    <source>
        <dbReference type="ARBA" id="ARBA00004442"/>
    </source>
</evidence>
<dbReference type="GO" id="GO:0051301">
    <property type="term" value="P:cell division"/>
    <property type="evidence" value="ECO:0007669"/>
    <property type="project" value="UniProtKB-UniRule"/>
</dbReference>
<dbReference type="Gene3D" id="3.30.1330.60">
    <property type="entry name" value="OmpA-like domain"/>
    <property type="match status" value="1"/>
</dbReference>
<keyword evidence="4" id="KW-0564">Palmitate</keyword>
<comment type="subunit">
    <text evidence="7">The Tol-Pal system is composed of five core proteins: the inner membrane proteins TolA, TolQ and TolR, the periplasmic protein TolB and the outer membrane protein Pal. They form a network linking the inner and outer membranes and the peptidoglycan layer.</text>
</comment>
<dbReference type="InterPro" id="IPR006665">
    <property type="entry name" value="OmpA-like"/>
</dbReference>
<keyword evidence="5" id="KW-0998">Cell outer membrane</keyword>
<evidence type="ECO:0000259" key="9">
    <source>
        <dbReference type="PROSITE" id="PS51123"/>
    </source>
</evidence>
<sequence length="192" mass="21018">MQGATFLKVTAVAVTAIWLAGCASSNKQTADDEDVRGNSNNNYTHGTNAAVEITPVQDPSVQAVIDSGVINASPEQIEEMLDQHVYKFGYDSSELSVSDYTALDVHAAYLKSSEGLKRNLTIEGHTDERGTRTYNLALGERRANVVKNYLISKGVALERIEVISFGFEKPLDTSHDAISWSKNRRAVIVIQE</sequence>
<keyword evidence="3 8" id="KW-0472">Membrane</keyword>
<dbReference type="PROSITE" id="PS51123">
    <property type="entry name" value="OMPA_2"/>
    <property type="match status" value="1"/>
</dbReference>
<evidence type="ECO:0000256" key="3">
    <source>
        <dbReference type="ARBA" id="ARBA00023136"/>
    </source>
</evidence>
<dbReference type="EMBL" id="JASXSV010000020">
    <property type="protein sequence ID" value="MDP0589755.1"/>
    <property type="molecule type" value="Genomic_DNA"/>
</dbReference>
<evidence type="ECO:0000256" key="2">
    <source>
        <dbReference type="ARBA" id="ARBA00022729"/>
    </source>
</evidence>
<evidence type="ECO:0000256" key="6">
    <source>
        <dbReference type="ARBA" id="ARBA00023288"/>
    </source>
</evidence>
<dbReference type="PROSITE" id="PS01068">
    <property type="entry name" value="OMPA_1"/>
    <property type="match status" value="1"/>
</dbReference>
<name>A0AA90STL8_9GAMM</name>
<dbReference type="InterPro" id="IPR006690">
    <property type="entry name" value="OMPA-like_CS"/>
</dbReference>
<accession>A0AA90STL8</accession>
<comment type="caution">
    <text evidence="10">The sequence shown here is derived from an EMBL/GenBank/DDBJ whole genome shotgun (WGS) entry which is preliminary data.</text>
</comment>
<dbReference type="PRINTS" id="PR01021">
    <property type="entry name" value="OMPADOMAIN"/>
</dbReference>
<dbReference type="InterPro" id="IPR006664">
    <property type="entry name" value="OMP_bac"/>
</dbReference>
<dbReference type="InterPro" id="IPR039001">
    <property type="entry name" value="Pal"/>
</dbReference>
<comment type="function">
    <text evidence="7">Part of the Tol-Pal system, which plays a role in outer membrane invagination during cell division and is important for maintaining outer membrane integrity.</text>
</comment>